<dbReference type="GO" id="GO:0012505">
    <property type="term" value="C:endomembrane system"/>
    <property type="evidence" value="ECO:0007669"/>
    <property type="project" value="UniProtKB-SubCell"/>
</dbReference>
<feature type="signal peptide" evidence="12">
    <location>
        <begin position="1"/>
        <end position="30"/>
    </location>
</feature>
<keyword evidence="4 12" id="KW-0732">Signal</keyword>
<dbReference type="PROSITE" id="PS50068">
    <property type="entry name" value="LDLRA_2"/>
    <property type="match status" value="1"/>
</dbReference>
<dbReference type="CDD" id="cd00112">
    <property type="entry name" value="LDLa"/>
    <property type="match status" value="1"/>
</dbReference>
<keyword evidence="6 11" id="KW-1133">Transmembrane helix</keyword>
<keyword evidence="7 11" id="KW-0472">Membrane</keyword>
<evidence type="ECO:0000313" key="13">
    <source>
        <dbReference type="Ensembl" id="ENSLCNP00005034463.1"/>
    </source>
</evidence>
<dbReference type="Pfam" id="PF00057">
    <property type="entry name" value="Ldl_recept_a"/>
    <property type="match status" value="1"/>
</dbReference>
<dbReference type="SMART" id="SM00192">
    <property type="entry name" value="LDLa"/>
    <property type="match status" value="2"/>
</dbReference>
<dbReference type="InterPro" id="IPR036055">
    <property type="entry name" value="LDL_receptor-like_sf"/>
</dbReference>
<protein>
    <recommendedName>
        <fullName evidence="15">CD320 molecule</fullName>
    </recommendedName>
</protein>
<gene>
    <name evidence="13" type="primary">CD320</name>
</gene>
<dbReference type="PROSITE" id="PS01209">
    <property type="entry name" value="LDLRA_1"/>
    <property type="match status" value="1"/>
</dbReference>
<evidence type="ECO:0000256" key="7">
    <source>
        <dbReference type="ARBA" id="ARBA00023136"/>
    </source>
</evidence>
<feature type="transmembrane region" description="Helical" evidence="11">
    <location>
        <begin position="173"/>
        <end position="193"/>
    </location>
</feature>
<dbReference type="GO" id="GO:0016192">
    <property type="term" value="P:vesicle-mediated transport"/>
    <property type="evidence" value="ECO:0007669"/>
    <property type="project" value="UniProtKB-ARBA"/>
</dbReference>
<evidence type="ECO:0000256" key="11">
    <source>
        <dbReference type="SAM" id="Phobius"/>
    </source>
</evidence>
<evidence type="ECO:0000256" key="12">
    <source>
        <dbReference type="SAM" id="SignalP"/>
    </source>
</evidence>
<dbReference type="Gene3D" id="4.10.400.10">
    <property type="entry name" value="Low-density Lipoprotein Receptor"/>
    <property type="match status" value="1"/>
</dbReference>
<reference evidence="13" key="2">
    <citation type="submission" date="2025-09" db="UniProtKB">
        <authorList>
            <consortium name="Ensembl"/>
        </authorList>
    </citation>
    <scope>IDENTIFICATION</scope>
</reference>
<evidence type="ECO:0000256" key="6">
    <source>
        <dbReference type="ARBA" id="ARBA00022989"/>
    </source>
</evidence>
<dbReference type="AlphaFoldDB" id="A0A667I593"/>
<reference evidence="13" key="1">
    <citation type="submission" date="2025-08" db="UniProtKB">
        <authorList>
            <consortium name="Ensembl"/>
        </authorList>
    </citation>
    <scope>IDENTIFICATION</scope>
</reference>
<keyword evidence="5" id="KW-0677">Repeat</keyword>
<dbReference type="InterPro" id="IPR002172">
    <property type="entry name" value="LDrepeatLR_classA_rpt"/>
</dbReference>
<dbReference type="InterPro" id="IPR050685">
    <property type="entry name" value="LDLR"/>
</dbReference>
<keyword evidence="14" id="KW-1185">Reference proteome</keyword>
<dbReference type="Proteomes" id="UP000472241">
    <property type="component" value="Unplaced"/>
</dbReference>
<evidence type="ECO:0000256" key="2">
    <source>
        <dbReference type="ARBA" id="ARBA00004308"/>
    </source>
</evidence>
<dbReference type="InterPro" id="IPR023415">
    <property type="entry name" value="LDLR_class-A_CS"/>
</dbReference>
<keyword evidence="9" id="KW-0325">Glycoprotein</keyword>
<dbReference type="FunFam" id="4.10.400.10:FF:000002">
    <property type="entry name" value="Low-density lipoprotein receptor-related protein 1"/>
    <property type="match status" value="1"/>
</dbReference>
<keyword evidence="3 11" id="KW-0812">Transmembrane</keyword>
<feature type="disulfide bond" evidence="10">
    <location>
        <begin position="110"/>
        <end position="125"/>
    </location>
</feature>
<dbReference type="GO" id="GO:0005886">
    <property type="term" value="C:plasma membrane"/>
    <property type="evidence" value="ECO:0007669"/>
    <property type="project" value="TreeGrafter"/>
</dbReference>
<evidence type="ECO:0000256" key="4">
    <source>
        <dbReference type="ARBA" id="ARBA00022729"/>
    </source>
</evidence>
<name>A0A667I593_LYNCA</name>
<evidence type="ECO:0000256" key="10">
    <source>
        <dbReference type="PROSITE-ProRule" id="PRU00124"/>
    </source>
</evidence>
<evidence type="ECO:0000256" key="3">
    <source>
        <dbReference type="ARBA" id="ARBA00022692"/>
    </source>
</evidence>
<comment type="subcellular location">
    <subcellularLocation>
        <location evidence="2">Endomembrane system</location>
    </subcellularLocation>
    <subcellularLocation>
        <location evidence="1">Membrane</location>
        <topology evidence="1">Single-pass membrane protein</topology>
    </subcellularLocation>
</comment>
<proteinExistence type="predicted"/>
<dbReference type="Ensembl" id="ENSLCNT00005038449.1">
    <property type="protein sequence ID" value="ENSLCNP00005034463.1"/>
    <property type="gene ID" value="ENSLCNG00005022402.1"/>
</dbReference>
<dbReference type="SUPFAM" id="SSF57424">
    <property type="entry name" value="LDL receptor-like module"/>
    <property type="match status" value="1"/>
</dbReference>
<sequence>AASGCMARGGARRTAALGLVLRLLLGFGLGLEAAPTPVPIPFLAHSPGIKPCARDGQCLPPTGSPCPCDSIDDCPDGLDHTVHNCSRQPCPAGELRCLWGGACIPRTWLCDGHPDCPASSDELGCGTETPQEGNATAMGTPVAPGTVTDLGNATATSFGDQDSVQSGNRSACGVIAAAVVLSAGLAAISLFVLSRLWARGRLNQLGLLMVVKESLLLSERKSSLL</sequence>
<organism evidence="13 14">
    <name type="scientific">Lynx canadensis</name>
    <name type="common">Canada lynx</name>
    <name type="synonym">Felis canadensis</name>
    <dbReference type="NCBI Taxonomy" id="61383"/>
    <lineage>
        <taxon>Eukaryota</taxon>
        <taxon>Metazoa</taxon>
        <taxon>Chordata</taxon>
        <taxon>Craniata</taxon>
        <taxon>Vertebrata</taxon>
        <taxon>Euteleostomi</taxon>
        <taxon>Mammalia</taxon>
        <taxon>Eutheria</taxon>
        <taxon>Laurasiatheria</taxon>
        <taxon>Carnivora</taxon>
        <taxon>Feliformia</taxon>
        <taxon>Felidae</taxon>
        <taxon>Felinae</taxon>
        <taxon>Lynx</taxon>
    </lineage>
</organism>
<evidence type="ECO:0000256" key="1">
    <source>
        <dbReference type="ARBA" id="ARBA00004167"/>
    </source>
</evidence>
<feature type="chain" id="PRO_5025411903" description="CD320 molecule" evidence="12">
    <location>
        <begin position="31"/>
        <end position="225"/>
    </location>
</feature>
<dbReference type="PANTHER" id="PTHR24270">
    <property type="entry name" value="LOW-DENSITY LIPOPROTEIN RECEPTOR-RELATED"/>
    <property type="match status" value="1"/>
</dbReference>
<dbReference type="PRINTS" id="PR00261">
    <property type="entry name" value="LDLRECEPTOR"/>
</dbReference>
<evidence type="ECO:0000256" key="9">
    <source>
        <dbReference type="ARBA" id="ARBA00023180"/>
    </source>
</evidence>
<evidence type="ECO:0000256" key="8">
    <source>
        <dbReference type="ARBA" id="ARBA00023157"/>
    </source>
</evidence>
<keyword evidence="8 10" id="KW-1015">Disulfide bond</keyword>
<evidence type="ECO:0000313" key="14">
    <source>
        <dbReference type="Proteomes" id="UP000472241"/>
    </source>
</evidence>
<evidence type="ECO:0000256" key="5">
    <source>
        <dbReference type="ARBA" id="ARBA00022737"/>
    </source>
</evidence>
<evidence type="ECO:0008006" key="15">
    <source>
        <dbReference type="Google" id="ProtNLM"/>
    </source>
</evidence>
<comment type="caution">
    <text evidence="10">Lacks conserved residue(s) required for the propagation of feature annotation.</text>
</comment>
<dbReference type="PANTHER" id="PTHR24270:SF27">
    <property type="entry name" value="CD320 ANTIGEN"/>
    <property type="match status" value="1"/>
</dbReference>
<accession>A0A667I593</accession>